<feature type="compositionally biased region" description="Polar residues" evidence="1">
    <location>
        <begin position="76"/>
        <end position="87"/>
    </location>
</feature>
<sequence>MDTQDTSSISNGTSTNSSHRKQHKRSSSLGSLYEVLADLDDTQLQYLIQEMNHTGHRNVPVSQAVSALEAQAPLSSLSFTGPRTSDPVQEPQRRLSKSQQGKLRLQTAFRRTPSLQQGQHGYTGSHGARDANVDGGSRRSCSTSTVPTTQSRECAQKYSGLPEASDSVVCSATVESQKSQSLSRPPTENKTDTGAVQPPIERARRGGPTYRRIPRPDFSLPEGVTVVDLLQLLEVEYLSSNSSRSSSPSSTSSPSSLSSPFPMQRLASGSKPLTQLPIWPGSRPLRRHTSRLDMALDVERSASGAMEIGMGMLEPRELRSASLGTPAFDSVGRTSLDTFERHFKGEMPSLAPPVVYEGIFDVLENQ</sequence>
<comment type="caution">
    <text evidence="2">The sequence shown here is derived from an EMBL/GenBank/DDBJ whole genome shotgun (WGS) entry which is preliminary data.</text>
</comment>
<dbReference type="AlphaFoldDB" id="A0AAD8PPW4"/>
<dbReference type="RefSeq" id="XP_060409646.1">
    <property type="nucleotide sequence ID" value="XM_060561563.1"/>
</dbReference>
<feature type="compositionally biased region" description="Low complexity" evidence="1">
    <location>
        <begin position="1"/>
        <end position="17"/>
    </location>
</feature>
<dbReference type="GeneID" id="85445803"/>
<name>A0AAD8PPW4_9PEZI</name>
<keyword evidence="3" id="KW-1185">Reference proteome</keyword>
<proteinExistence type="predicted"/>
<protein>
    <submittedName>
        <fullName evidence="2">Uncharacterized protein</fullName>
    </submittedName>
</protein>
<feature type="region of interest" description="Disordered" evidence="1">
    <location>
        <begin position="240"/>
        <end position="284"/>
    </location>
</feature>
<feature type="region of interest" description="Disordered" evidence="1">
    <location>
        <begin position="176"/>
        <end position="216"/>
    </location>
</feature>
<evidence type="ECO:0000313" key="2">
    <source>
        <dbReference type="EMBL" id="KAK1574096.1"/>
    </source>
</evidence>
<dbReference type="EMBL" id="JAHLJV010000080">
    <property type="protein sequence ID" value="KAK1574096.1"/>
    <property type="molecule type" value="Genomic_DNA"/>
</dbReference>
<gene>
    <name evidence="2" type="ORF">LY79DRAFT_593486</name>
</gene>
<feature type="compositionally biased region" description="Polar residues" evidence="1">
    <location>
        <begin position="113"/>
        <end position="122"/>
    </location>
</feature>
<organism evidence="2 3">
    <name type="scientific">Colletotrichum navitas</name>
    <dbReference type="NCBI Taxonomy" id="681940"/>
    <lineage>
        <taxon>Eukaryota</taxon>
        <taxon>Fungi</taxon>
        <taxon>Dikarya</taxon>
        <taxon>Ascomycota</taxon>
        <taxon>Pezizomycotina</taxon>
        <taxon>Sordariomycetes</taxon>
        <taxon>Hypocreomycetidae</taxon>
        <taxon>Glomerellales</taxon>
        <taxon>Glomerellaceae</taxon>
        <taxon>Colletotrichum</taxon>
        <taxon>Colletotrichum graminicola species complex</taxon>
    </lineage>
</organism>
<dbReference type="Proteomes" id="UP001230504">
    <property type="component" value="Unassembled WGS sequence"/>
</dbReference>
<feature type="region of interest" description="Disordered" evidence="1">
    <location>
        <begin position="1"/>
        <end position="27"/>
    </location>
</feature>
<evidence type="ECO:0000256" key="1">
    <source>
        <dbReference type="SAM" id="MobiDB-lite"/>
    </source>
</evidence>
<accession>A0AAD8PPW4</accession>
<feature type="region of interest" description="Disordered" evidence="1">
    <location>
        <begin position="76"/>
        <end position="151"/>
    </location>
</feature>
<feature type="compositionally biased region" description="Low complexity" evidence="1">
    <location>
        <begin position="240"/>
        <end position="262"/>
    </location>
</feature>
<feature type="compositionally biased region" description="Polar residues" evidence="1">
    <location>
        <begin position="139"/>
        <end position="151"/>
    </location>
</feature>
<evidence type="ECO:0000313" key="3">
    <source>
        <dbReference type="Proteomes" id="UP001230504"/>
    </source>
</evidence>
<feature type="compositionally biased region" description="Polar residues" evidence="1">
    <location>
        <begin position="176"/>
        <end position="194"/>
    </location>
</feature>
<reference evidence="2" key="1">
    <citation type="submission" date="2021-06" db="EMBL/GenBank/DDBJ databases">
        <title>Comparative genomics, transcriptomics and evolutionary studies reveal genomic signatures of adaptation to plant cell wall in hemibiotrophic fungi.</title>
        <authorList>
            <consortium name="DOE Joint Genome Institute"/>
            <person name="Baroncelli R."/>
            <person name="Diaz J.F."/>
            <person name="Benocci T."/>
            <person name="Peng M."/>
            <person name="Battaglia E."/>
            <person name="Haridas S."/>
            <person name="Andreopoulos W."/>
            <person name="Labutti K."/>
            <person name="Pangilinan J."/>
            <person name="Floch G.L."/>
            <person name="Makela M.R."/>
            <person name="Henrissat B."/>
            <person name="Grigoriev I.V."/>
            <person name="Crouch J.A."/>
            <person name="De Vries R.P."/>
            <person name="Sukno S.A."/>
            <person name="Thon M.R."/>
        </authorList>
    </citation>
    <scope>NUCLEOTIDE SEQUENCE</scope>
    <source>
        <strain evidence="2">CBS 125086</strain>
    </source>
</reference>